<feature type="signal peptide" evidence="1">
    <location>
        <begin position="1"/>
        <end position="19"/>
    </location>
</feature>
<dbReference type="EMBL" id="BMJE01000002">
    <property type="protein sequence ID" value="GGB72700.1"/>
    <property type="molecule type" value="Genomic_DNA"/>
</dbReference>
<accession>A0ABQ1JMB8</accession>
<dbReference type="RefSeq" id="WP_188620222.1">
    <property type="nucleotide sequence ID" value="NZ_BMJE01000002.1"/>
</dbReference>
<name>A0ABQ1JMB8_9FLAO</name>
<dbReference type="Proteomes" id="UP000615760">
    <property type="component" value="Unassembled WGS sequence"/>
</dbReference>
<evidence type="ECO:0000313" key="2">
    <source>
        <dbReference type="EMBL" id="GGB72700.1"/>
    </source>
</evidence>
<organism evidence="2 3">
    <name type="scientific">Flavobacterium suaedae</name>
    <dbReference type="NCBI Taxonomy" id="1767027"/>
    <lineage>
        <taxon>Bacteria</taxon>
        <taxon>Pseudomonadati</taxon>
        <taxon>Bacteroidota</taxon>
        <taxon>Flavobacteriia</taxon>
        <taxon>Flavobacteriales</taxon>
        <taxon>Flavobacteriaceae</taxon>
        <taxon>Flavobacterium</taxon>
    </lineage>
</organism>
<keyword evidence="3" id="KW-1185">Reference proteome</keyword>
<reference evidence="3" key="1">
    <citation type="journal article" date="2019" name="Int. J. Syst. Evol. Microbiol.">
        <title>The Global Catalogue of Microorganisms (GCM) 10K type strain sequencing project: providing services to taxonomists for standard genome sequencing and annotation.</title>
        <authorList>
            <consortium name="The Broad Institute Genomics Platform"/>
            <consortium name="The Broad Institute Genome Sequencing Center for Infectious Disease"/>
            <person name="Wu L."/>
            <person name="Ma J."/>
        </authorList>
    </citation>
    <scope>NUCLEOTIDE SEQUENCE [LARGE SCALE GENOMIC DNA]</scope>
    <source>
        <strain evidence="3">CGMCC 1.15461</strain>
    </source>
</reference>
<gene>
    <name evidence="2" type="ORF">GCM10007424_10810</name>
</gene>
<keyword evidence="1" id="KW-0732">Signal</keyword>
<evidence type="ECO:0000256" key="1">
    <source>
        <dbReference type="SAM" id="SignalP"/>
    </source>
</evidence>
<comment type="caution">
    <text evidence="2">The sequence shown here is derived from an EMBL/GenBank/DDBJ whole genome shotgun (WGS) entry which is preliminary data.</text>
</comment>
<sequence>MKTFLYNLLFILFSISSFSQDFYENEVVESQSGVKFTELKLKVNRLVPIKDVFFIVDTINQTKDIEAVKKLVKESKIDNAVFYFATIPSDLSLKEKEEIFKNIILTFTDRMKMVESHLYAIMPEDIASAYKIEVKEMETKGFGFTNKIRGSMIDTDIDNILRFIVEKNNLLANCYDN</sequence>
<feature type="chain" id="PRO_5047125316" evidence="1">
    <location>
        <begin position="20"/>
        <end position="177"/>
    </location>
</feature>
<proteinExistence type="predicted"/>
<protein>
    <submittedName>
        <fullName evidence="2">Uncharacterized protein</fullName>
    </submittedName>
</protein>
<evidence type="ECO:0000313" key="3">
    <source>
        <dbReference type="Proteomes" id="UP000615760"/>
    </source>
</evidence>